<reference evidence="3" key="1">
    <citation type="submission" date="2013-03" db="EMBL/GenBank/DDBJ databases">
        <title>The Genome Sequence of Anopheles dirus WRAIR2.</title>
        <authorList>
            <consortium name="The Broad Institute Genomics Platform"/>
            <person name="Neafsey D.E."/>
            <person name="Walton C."/>
            <person name="Walker B."/>
            <person name="Young S.K."/>
            <person name="Zeng Q."/>
            <person name="Gargeya S."/>
            <person name="Fitzgerald M."/>
            <person name="Haas B."/>
            <person name="Abouelleil A."/>
            <person name="Allen A.W."/>
            <person name="Alvarado L."/>
            <person name="Arachchi H.M."/>
            <person name="Berlin A.M."/>
            <person name="Chapman S.B."/>
            <person name="Gainer-Dewar J."/>
            <person name="Goldberg J."/>
            <person name="Griggs A."/>
            <person name="Gujja S."/>
            <person name="Hansen M."/>
            <person name="Howarth C."/>
            <person name="Imamovic A."/>
            <person name="Ireland A."/>
            <person name="Larimer J."/>
            <person name="McCowan C."/>
            <person name="Murphy C."/>
            <person name="Pearson M."/>
            <person name="Poon T.W."/>
            <person name="Priest M."/>
            <person name="Roberts A."/>
            <person name="Saif S."/>
            <person name="Shea T."/>
            <person name="Sisk P."/>
            <person name="Sykes S."/>
            <person name="Wortman J."/>
            <person name="Nusbaum C."/>
            <person name="Birren B."/>
        </authorList>
    </citation>
    <scope>NUCLEOTIDE SEQUENCE [LARGE SCALE GENOMIC DNA]</scope>
    <source>
        <strain evidence="3">WRAIR2</strain>
    </source>
</reference>
<organism evidence="2 3">
    <name type="scientific">Anopheles dirus</name>
    <dbReference type="NCBI Taxonomy" id="7168"/>
    <lineage>
        <taxon>Eukaryota</taxon>
        <taxon>Metazoa</taxon>
        <taxon>Ecdysozoa</taxon>
        <taxon>Arthropoda</taxon>
        <taxon>Hexapoda</taxon>
        <taxon>Insecta</taxon>
        <taxon>Pterygota</taxon>
        <taxon>Neoptera</taxon>
        <taxon>Endopterygota</taxon>
        <taxon>Diptera</taxon>
        <taxon>Nematocera</taxon>
        <taxon>Culicoidea</taxon>
        <taxon>Culicidae</taxon>
        <taxon>Anophelinae</taxon>
        <taxon>Anopheles</taxon>
    </lineage>
</organism>
<accession>A0A182NRW0</accession>
<evidence type="ECO:0000313" key="3">
    <source>
        <dbReference type="Proteomes" id="UP000075884"/>
    </source>
</evidence>
<dbReference type="STRING" id="7168.A0A182NRW0"/>
<reference evidence="2" key="2">
    <citation type="submission" date="2020-05" db="UniProtKB">
        <authorList>
            <consortium name="EnsemblMetazoa"/>
        </authorList>
    </citation>
    <scope>IDENTIFICATION</scope>
    <source>
        <strain evidence="2">WRAIR2</strain>
    </source>
</reference>
<evidence type="ECO:0000256" key="1">
    <source>
        <dbReference type="SAM" id="MobiDB-lite"/>
    </source>
</evidence>
<proteinExistence type="predicted"/>
<evidence type="ECO:0000313" key="2">
    <source>
        <dbReference type="EnsemblMetazoa" id="ADIR010400-PA"/>
    </source>
</evidence>
<name>A0A182NRW0_9DIPT</name>
<keyword evidence="3" id="KW-1185">Reference proteome</keyword>
<protein>
    <submittedName>
        <fullName evidence="2">Uncharacterized protein</fullName>
    </submittedName>
</protein>
<feature type="compositionally biased region" description="Low complexity" evidence="1">
    <location>
        <begin position="1"/>
        <end position="17"/>
    </location>
</feature>
<dbReference type="AlphaFoldDB" id="A0A182NRW0"/>
<feature type="region of interest" description="Disordered" evidence="1">
    <location>
        <begin position="28"/>
        <end position="56"/>
    </location>
</feature>
<dbReference type="Proteomes" id="UP000075884">
    <property type="component" value="Unassembled WGS sequence"/>
</dbReference>
<dbReference type="EnsemblMetazoa" id="ADIR010400-RA">
    <property type="protein sequence ID" value="ADIR010400-PA"/>
    <property type="gene ID" value="ADIR010400"/>
</dbReference>
<sequence length="71" mass="6832">MTGSTSSTNSGGNLSGNHHCIGSNSIGGATLFGGGGMHERGGPHGPPTSMTGLGGQNAGLFTFAVAPHPRA</sequence>
<dbReference type="VEuPathDB" id="VectorBase:ADIR010400"/>
<feature type="region of interest" description="Disordered" evidence="1">
    <location>
        <begin position="1"/>
        <end position="20"/>
    </location>
</feature>